<dbReference type="RefSeq" id="WP_160918078.1">
    <property type="nucleotide sequence ID" value="NZ_WMEY01000001.1"/>
</dbReference>
<dbReference type="Pfam" id="PF02397">
    <property type="entry name" value="Bac_transf"/>
    <property type="match status" value="1"/>
</dbReference>
<dbReference type="AlphaFoldDB" id="A0A845ER81"/>
<protein>
    <submittedName>
        <fullName evidence="3">Sugar transferase</fullName>
    </submittedName>
</protein>
<feature type="domain" description="Bacterial sugar transferase" evidence="2">
    <location>
        <begin position="2"/>
        <end position="176"/>
    </location>
</feature>
<dbReference type="PANTHER" id="PTHR30576:SF8">
    <property type="entry name" value="UNDECAPRENYL-PHOSPHATE GALACTOSE PHOSPHOTRANSFERASE"/>
    <property type="match status" value="1"/>
</dbReference>
<comment type="caution">
    <text evidence="3">The sequence shown here is derived from an EMBL/GenBank/DDBJ whole genome shotgun (WGS) entry which is preliminary data.</text>
</comment>
<keyword evidence="3" id="KW-0808">Transferase</keyword>
<accession>A0A845ER81</accession>
<reference evidence="3 4" key="1">
    <citation type="submission" date="2019-11" db="EMBL/GenBank/DDBJ databases">
        <title>Genome sequences of 17 halophilic strains isolated from different environments.</title>
        <authorList>
            <person name="Furrow R.E."/>
        </authorList>
    </citation>
    <scope>NUCLEOTIDE SEQUENCE [LARGE SCALE GENOMIC DNA]</scope>
    <source>
        <strain evidence="3 4">22506_14_FS</strain>
    </source>
</reference>
<dbReference type="Proteomes" id="UP000447833">
    <property type="component" value="Unassembled WGS sequence"/>
</dbReference>
<dbReference type="GO" id="GO:0016780">
    <property type="term" value="F:phosphotransferase activity, for other substituted phosphate groups"/>
    <property type="evidence" value="ECO:0007669"/>
    <property type="project" value="TreeGrafter"/>
</dbReference>
<organism evidence="3 4">
    <name type="scientific">Guptibacillus hwajinpoensis</name>
    <dbReference type="NCBI Taxonomy" id="208199"/>
    <lineage>
        <taxon>Bacteria</taxon>
        <taxon>Bacillati</taxon>
        <taxon>Bacillota</taxon>
        <taxon>Bacilli</taxon>
        <taxon>Bacillales</taxon>
        <taxon>Guptibacillaceae</taxon>
        <taxon>Guptibacillus</taxon>
    </lineage>
</organism>
<evidence type="ECO:0000313" key="4">
    <source>
        <dbReference type="Proteomes" id="UP000447833"/>
    </source>
</evidence>
<sequence length="200" mass="23184">MKRIFDILVSLVSLLLLSPIVFLVGLLIKYKLGSPILFKQERIGYKDQLFTVYKFRTMSDAHDVEGNLLPDSYRLTSFGKLIRRLSIDEIPQLVNVLKGEMSIVGPRPLLTKYLPYYTTRERLRHQVRPGITGLAQITGRNKLGWDERLDIDVKYVENASFLFDLKIIFLTIVKVLRRENVVDAPGEQMLDFDLERKLKT</sequence>
<evidence type="ECO:0000313" key="3">
    <source>
        <dbReference type="EMBL" id="MYL62209.1"/>
    </source>
</evidence>
<proteinExistence type="inferred from homology"/>
<dbReference type="EMBL" id="WMEY01000001">
    <property type="protein sequence ID" value="MYL62209.1"/>
    <property type="molecule type" value="Genomic_DNA"/>
</dbReference>
<comment type="similarity">
    <text evidence="1">Belongs to the bacterial sugar transferase family.</text>
</comment>
<evidence type="ECO:0000256" key="1">
    <source>
        <dbReference type="ARBA" id="ARBA00006464"/>
    </source>
</evidence>
<gene>
    <name evidence="3" type="ORF">GLW07_02445</name>
</gene>
<dbReference type="PANTHER" id="PTHR30576">
    <property type="entry name" value="COLANIC BIOSYNTHESIS UDP-GLUCOSE LIPID CARRIER TRANSFERASE"/>
    <property type="match status" value="1"/>
</dbReference>
<name>A0A845ER81_9BACL</name>
<dbReference type="InterPro" id="IPR003362">
    <property type="entry name" value="Bact_transf"/>
</dbReference>
<evidence type="ECO:0000259" key="2">
    <source>
        <dbReference type="Pfam" id="PF02397"/>
    </source>
</evidence>